<accession>A0A8K0K2B5</accession>
<dbReference type="AlphaFoldDB" id="A0A8K0K2B5"/>
<dbReference type="Gene3D" id="3.40.50.10090">
    <property type="match status" value="2"/>
</dbReference>
<dbReference type="GO" id="GO:0006780">
    <property type="term" value="P:uroporphyrinogen III biosynthetic process"/>
    <property type="evidence" value="ECO:0007669"/>
    <property type="project" value="InterPro"/>
</dbReference>
<evidence type="ECO:0000256" key="5">
    <source>
        <dbReference type="ARBA" id="ARBA00023239"/>
    </source>
</evidence>
<evidence type="ECO:0000256" key="3">
    <source>
        <dbReference type="ARBA" id="ARBA00013109"/>
    </source>
</evidence>
<keyword evidence="4" id="KW-0350">Heme biosynthesis</keyword>
<dbReference type="Proteomes" id="UP000792457">
    <property type="component" value="Unassembled WGS sequence"/>
</dbReference>
<evidence type="ECO:0000256" key="10">
    <source>
        <dbReference type="ARBA" id="ARBA00048617"/>
    </source>
</evidence>
<reference evidence="13" key="2">
    <citation type="submission" date="2017-10" db="EMBL/GenBank/DDBJ databases">
        <title>Ladona fulva Genome sequencing and assembly.</title>
        <authorList>
            <person name="Murali S."/>
            <person name="Richards S."/>
            <person name="Bandaranaike D."/>
            <person name="Bellair M."/>
            <person name="Blankenburg K."/>
            <person name="Chao H."/>
            <person name="Dinh H."/>
            <person name="Doddapaneni H."/>
            <person name="Dugan-Rocha S."/>
            <person name="Elkadiri S."/>
            <person name="Gnanaolivu R."/>
            <person name="Hernandez B."/>
            <person name="Skinner E."/>
            <person name="Javaid M."/>
            <person name="Lee S."/>
            <person name="Li M."/>
            <person name="Ming W."/>
            <person name="Munidasa M."/>
            <person name="Muniz J."/>
            <person name="Nguyen L."/>
            <person name="Hughes D."/>
            <person name="Osuji N."/>
            <person name="Pu L.-L."/>
            <person name="Puazo M."/>
            <person name="Qu C."/>
            <person name="Quiroz J."/>
            <person name="Raj R."/>
            <person name="Weissenberger G."/>
            <person name="Xin Y."/>
            <person name="Zou X."/>
            <person name="Han Y."/>
            <person name="Worley K."/>
            <person name="Muzny D."/>
            <person name="Gibbs R."/>
        </authorList>
    </citation>
    <scope>NUCLEOTIDE SEQUENCE</scope>
    <source>
        <strain evidence="13">Sampled in the wild</strain>
    </source>
</reference>
<evidence type="ECO:0000256" key="9">
    <source>
        <dbReference type="ARBA" id="ARBA00040167"/>
    </source>
</evidence>
<dbReference type="UniPathway" id="UPA00251">
    <property type="reaction ID" value="UER00320"/>
</dbReference>
<proteinExistence type="inferred from homology"/>
<comment type="catalytic activity">
    <reaction evidence="10">
        <text>hydroxymethylbilane = uroporphyrinogen III + H2O</text>
        <dbReference type="Rhea" id="RHEA:18965"/>
        <dbReference type="ChEBI" id="CHEBI:15377"/>
        <dbReference type="ChEBI" id="CHEBI:57308"/>
        <dbReference type="ChEBI" id="CHEBI:57845"/>
        <dbReference type="EC" id="4.2.1.75"/>
    </reaction>
</comment>
<evidence type="ECO:0000256" key="8">
    <source>
        <dbReference type="ARBA" id="ARBA00032649"/>
    </source>
</evidence>
<evidence type="ECO:0000313" key="14">
    <source>
        <dbReference type="Proteomes" id="UP000792457"/>
    </source>
</evidence>
<dbReference type="OrthoDB" id="5595751at2759"/>
<comment type="function">
    <text evidence="11">Catalyzes cyclization of the linear tetrapyrrole, hydroxymethylbilane, to the macrocyclic uroporphyrinogen III, the branch point for the various sub-pathways leading to the wide diversity of porphyrins. Porphyrins act as cofactors for a multitude of enzymes that perform a variety of processes within the cell such as methionine synthesis (vitamin B12) or oxygen transport (heme).</text>
</comment>
<evidence type="ECO:0000313" key="13">
    <source>
        <dbReference type="EMBL" id="KAG8226319.1"/>
    </source>
</evidence>
<evidence type="ECO:0000256" key="11">
    <source>
        <dbReference type="ARBA" id="ARBA00060039"/>
    </source>
</evidence>
<evidence type="ECO:0000259" key="12">
    <source>
        <dbReference type="Pfam" id="PF02602"/>
    </source>
</evidence>
<dbReference type="InterPro" id="IPR036108">
    <property type="entry name" value="4pyrrol_syn_uPrphyn_synt_sf"/>
</dbReference>
<dbReference type="InterPro" id="IPR039793">
    <property type="entry name" value="UROS/Hem4"/>
</dbReference>
<dbReference type="GO" id="GO:0005829">
    <property type="term" value="C:cytosol"/>
    <property type="evidence" value="ECO:0007669"/>
    <property type="project" value="TreeGrafter"/>
</dbReference>
<dbReference type="EC" id="4.2.1.75" evidence="3"/>
<comment type="pathway">
    <text evidence="1">Porphyrin-containing compound metabolism; protoporphyrin-IX biosynthesis; coproporphyrinogen-III from 5-aminolevulinate: step 3/4.</text>
</comment>
<protein>
    <recommendedName>
        <fullName evidence="9">Uroporphyrinogen-III synthase</fullName>
        <ecNumber evidence="3">4.2.1.75</ecNumber>
    </recommendedName>
    <alternativeName>
        <fullName evidence="8">Hydroxymethylbilane hydrolyase [cyclizing]</fullName>
    </alternativeName>
    <alternativeName>
        <fullName evidence="7">Uroporphyrinogen-III cosynthase</fullName>
    </alternativeName>
</protein>
<organism evidence="13 14">
    <name type="scientific">Ladona fulva</name>
    <name type="common">Scarce chaser dragonfly</name>
    <name type="synonym">Libellula fulva</name>
    <dbReference type="NCBI Taxonomy" id="123851"/>
    <lineage>
        <taxon>Eukaryota</taxon>
        <taxon>Metazoa</taxon>
        <taxon>Ecdysozoa</taxon>
        <taxon>Arthropoda</taxon>
        <taxon>Hexapoda</taxon>
        <taxon>Insecta</taxon>
        <taxon>Pterygota</taxon>
        <taxon>Palaeoptera</taxon>
        <taxon>Odonata</taxon>
        <taxon>Epiprocta</taxon>
        <taxon>Anisoptera</taxon>
        <taxon>Libelluloidea</taxon>
        <taxon>Libellulidae</taxon>
        <taxon>Ladona</taxon>
    </lineage>
</organism>
<feature type="domain" description="Tetrapyrrole biosynthesis uroporphyrinogen III synthase" evidence="12">
    <location>
        <begin position="23"/>
        <end position="246"/>
    </location>
</feature>
<evidence type="ECO:0000256" key="4">
    <source>
        <dbReference type="ARBA" id="ARBA00023133"/>
    </source>
</evidence>
<keyword evidence="14" id="KW-1185">Reference proteome</keyword>
<dbReference type="SUPFAM" id="SSF69618">
    <property type="entry name" value="HemD-like"/>
    <property type="match status" value="1"/>
</dbReference>
<comment type="similarity">
    <text evidence="2">Belongs to the uroporphyrinogen-III synthase family.</text>
</comment>
<reference evidence="13" key="1">
    <citation type="submission" date="2013-04" db="EMBL/GenBank/DDBJ databases">
        <authorList>
            <person name="Qu J."/>
            <person name="Murali S.C."/>
            <person name="Bandaranaike D."/>
            <person name="Bellair M."/>
            <person name="Blankenburg K."/>
            <person name="Chao H."/>
            <person name="Dinh H."/>
            <person name="Doddapaneni H."/>
            <person name="Downs B."/>
            <person name="Dugan-Rocha S."/>
            <person name="Elkadiri S."/>
            <person name="Gnanaolivu R.D."/>
            <person name="Hernandez B."/>
            <person name="Javaid M."/>
            <person name="Jayaseelan J.C."/>
            <person name="Lee S."/>
            <person name="Li M."/>
            <person name="Ming W."/>
            <person name="Munidasa M."/>
            <person name="Muniz J."/>
            <person name="Nguyen L."/>
            <person name="Ongeri F."/>
            <person name="Osuji N."/>
            <person name="Pu L.-L."/>
            <person name="Puazo M."/>
            <person name="Qu C."/>
            <person name="Quiroz J."/>
            <person name="Raj R."/>
            <person name="Weissenberger G."/>
            <person name="Xin Y."/>
            <person name="Zou X."/>
            <person name="Han Y."/>
            <person name="Richards S."/>
            <person name="Worley K."/>
            <person name="Muzny D."/>
            <person name="Gibbs R."/>
        </authorList>
    </citation>
    <scope>NUCLEOTIDE SEQUENCE</scope>
    <source>
        <strain evidence="13">Sampled in the wild</strain>
    </source>
</reference>
<comment type="caution">
    <text evidence="13">The sequence shown here is derived from an EMBL/GenBank/DDBJ whole genome shotgun (WGS) entry which is preliminary data.</text>
</comment>
<keyword evidence="6" id="KW-0627">Porphyrin biosynthesis</keyword>
<evidence type="ECO:0000256" key="2">
    <source>
        <dbReference type="ARBA" id="ARBA00008133"/>
    </source>
</evidence>
<dbReference type="FunFam" id="3.40.50.10090:FF:000003">
    <property type="entry name" value="uroporphyrinogen-III synthase"/>
    <property type="match status" value="1"/>
</dbReference>
<gene>
    <name evidence="13" type="ORF">J437_LFUL011432</name>
</gene>
<dbReference type="Pfam" id="PF02602">
    <property type="entry name" value="HEM4"/>
    <property type="match status" value="1"/>
</dbReference>
<dbReference type="GO" id="GO:0006782">
    <property type="term" value="P:protoporphyrinogen IX biosynthetic process"/>
    <property type="evidence" value="ECO:0007669"/>
    <property type="project" value="UniProtKB-UniPathway"/>
</dbReference>
<dbReference type="InterPro" id="IPR003754">
    <property type="entry name" value="4pyrrol_synth_uPrphyn_synth"/>
</dbReference>
<dbReference type="GO" id="GO:0006785">
    <property type="term" value="P:heme B biosynthetic process"/>
    <property type="evidence" value="ECO:0007669"/>
    <property type="project" value="UniProtKB-ARBA"/>
</dbReference>
<dbReference type="PANTHER" id="PTHR12390:SF0">
    <property type="entry name" value="UROPORPHYRINOGEN-III SYNTHASE"/>
    <property type="match status" value="1"/>
</dbReference>
<dbReference type="CDD" id="cd06578">
    <property type="entry name" value="HemD"/>
    <property type="match status" value="1"/>
</dbReference>
<evidence type="ECO:0000256" key="7">
    <source>
        <dbReference type="ARBA" id="ARBA00031702"/>
    </source>
</evidence>
<dbReference type="EMBL" id="KZ308275">
    <property type="protein sequence ID" value="KAG8226319.1"/>
    <property type="molecule type" value="Genomic_DNA"/>
</dbReference>
<dbReference type="PANTHER" id="PTHR12390">
    <property type="entry name" value="UROPORPHYRINOGEN III SYNTHASE"/>
    <property type="match status" value="1"/>
</dbReference>
<evidence type="ECO:0000256" key="6">
    <source>
        <dbReference type="ARBA" id="ARBA00023244"/>
    </source>
</evidence>
<evidence type="ECO:0000256" key="1">
    <source>
        <dbReference type="ARBA" id="ARBA00004772"/>
    </source>
</evidence>
<sequence length="253" mass="27767">MEVVGKTIFILKASETADNSDPYEEIFSLSGFCPVVIPSIEFEFCNLDVLKEKLLNPLSYSGIIFTSPRSVKAVSLALENLSLPQAWTSLPTFVVGETTHQTVENSLGLHADGKECGSAKELAPVVSSREFNKPLLFPCGNLKTDALANLLSENNVSVEDVIVYKTSQHSKLKENIVTAISKGFPEYVVFFSPSGVRYAVPIMNKLTFPWKDVKVVCIGPSTETAVKEHGIEVWSVSKKPNPEFMLKAVLKQP</sequence>
<dbReference type="GO" id="GO:0004852">
    <property type="term" value="F:uroporphyrinogen-III synthase activity"/>
    <property type="evidence" value="ECO:0007669"/>
    <property type="project" value="UniProtKB-EC"/>
</dbReference>
<keyword evidence="5" id="KW-0456">Lyase</keyword>
<name>A0A8K0K2B5_LADFU</name>